<keyword evidence="2" id="KW-1133">Transmembrane helix</keyword>
<feature type="transmembrane region" description="Helical" evidence="2">
    <location>
        <begin position="292"/>
        <end position="310"/>
    </location>
</feature>
<feature type="transmembrane region" description="Helical" evidence="2">
    <location>
        <begin position="359"/>
        <end position="380"/>
    </location>
</feature>
<feature type="transmembrane region" description="Helical" evidence="2">
    <location>
        <begin position="253"/>
        <end position="280"/>
    </location>
</feature>
<feature type="transmembrane region" description="Helical" evidence="2">
    <location>
        <begin position="392"/>
        <end position="412"/>
    </location>
</feature>
<organism evidence="3 4">
    <name type="scientific">Massilia violaceinigra</name>
    <dbReference type="NCBI Taxonomy" id="2045208"/>
    <lineage>
        <taxon>Bacteria</taxon>
        <taxon>Pseudomonadati</taxon>
        <taxon>Pseudomonadota</taxon>
        <taxon>Betaproteobacteria</taxon>
        <taxon>Burkholderiales</taxon>
        <taxon>Oxalobacteraceae</taxon>
        <taxon>Telluria group</taxon>
        <taxon>Massilia</taxon>
    </lineage>
</organism>
<keyword evidence="4" id="KW-1185">Reference proteome</keyword>
<reference evidence="3" key="1">
    <citation type="submission" date="2017-10" db="EMBL/GenBank/DDBJ databases">
        <title>Massilia psychrophilum sp. nov., a novel purple-pigmented bacterium isolated from Tianshan glacier, Xinjiang Municipality, China.</title>
        <authorList>
            <person name="Wang H."/>
        </authorList>
    </citation>
    <scope>NUCLEOTIDE SEQUENCE [LARGE SCALE GENOMIC DNA]</scope>
    <source>
        <strain evidence="3">B2</strain>
    </source>
</reference>
<feature type="transmembrane region" description="Helical" evidence="2">
    <location>
        <begin position="48"/>
        <end position="66"/>
    </location>
</feature>
<evidence type="ECO:0000256" key="2">
    <source>
        <dbReference type="SAM" id="Phobius"/>
    </source>
</evidence>
<gene>
    <name evidence="3" type="ORF">CR152_20780</name>
</gene>
<dbReference type="KEGG" id="mass:CR152_20780"/>
<feature type="transmembrane region" description="Helical" evidence="2">
    <location>
        <begin position="322"/>
        <end position="347"/>
    </location>
</feature>
<name>A0A2D2DNX0_9BURK</name>
<accession>A0A2D2DNX0</accession>
<dbReference type="Pfam" id="PF13687">
    <property type="entry name" value="DUF4153"/>
    <property type="match status" value="1"/>
</dbReference>
<evidence type="ECO:0000313" key="4">
    <source>
        <dbReference type="Proteomes" id="UP000229897"/>
    </source>
</evidence>
<dbReference type="EMBL" id="CP024608">
    <property type="protein sequence ID" value="ATQ76676.1"/>
    <property type="molecule type" value="Genomic_DNA"/>
</dbReference>
<evidence type="ECO:0000256" key="1">
    <source>
        <dbReference type="SAM" id="MobiDB-lite"/>
    </source>
</evidence>
<feature type="transmembrane region" description="Helical" evidence="2">
    <location>
        <begin position="78"/>
        <end position="96"/>
    </location>
</feature>
<dbReference type="InterPro" id="IPR025291">
    <property type="entry name" value="DUF4153"/>
</dbReference>
<dbReference type="Proteomes" id="UP000229897">
    <property type="component" value="Chromosome"/>
</dbReference>
<evidence type="ECO:0000313" key="3">
    <source>
        <dbReference type="EMBL" id="ATQ76676.1"/>
    </source>
</evidence>
<feature type="transmembrane region" description="Helical" evidence="2">
    <location>
        <begin position="183"/>
        <end position="203"/>
    </location>
</feature>
<proteinExistence type="predicted"/>
<feature type="region of interest" description="Disordered" evidence="1">
    <location>
        <begin position="1"/>
        <end position="37"/>
    </location>
</feature>
<protein>
    <submittedName>
        <fullName evidence="3">DUF4153 domain-containing protein</fullName>
    </submittedName>
</protein>
<sequence length="634" mass="68264">MTASRHQGATRLPHRVGAARSRSISEHNHTTMPTDPVVTAPETPKHIGLARAAIGLVQGLLLYLLFSDKVFTNPLIHSAALLACALAPVVAISGLGNLRPAMLGLWSAVTATAVTMIGTHAAWREMRLLEDPATIPKWPTMLPLVCAFSLIILFIAHSLVLAAAQDRRRLASYATHFDIAWKLFIQLAFSVFFTGALYLAMLLGASLFDLVKIRFLTELMKSSAFLSPLLSCAFACALHLTDVRPAIVHGIRGLLLVLMSWLLPVATLLIGGFVLCLPFTGLDALWATRHATVALLAAVALLVVLINAAWQNGDMGDSVARVVRFSARIACVLLLPLTAIAIYALGLRVADHGWTSDRIFAAAALLVASFYALGYLYAAIDRGGWLRRVAPVNLAAAYAAIAVLLALLSPLADPDRIAVNSQIARLESGAVSAAEFDYKFLKTQSKRYGTAALLKLKEGKTGPQAKLAAGHATRTLAESDDYVGFEQHTVKPGQLAMWPASANLPASFPLSDWERNTGVPPCLTQGQGRCDVFLIDFDADGKDEILMTATGAFSAPVVFSETPAGKWRLSARLHGMAQCPLFVDILKRGDYKLAAPRTRQIEIAGVPLRLEPVGARELYSCVDLEVAIRPLRTH</sequence>
<dbReference type="AlphaFoldDB" id="A0A2D2DNX0"/>
<keyword evidence="2" id="KW-0812">Transmembrane</keyword>
<feature type="transmembrane region" description="Helical" evidence="2">
    <location>
        <begin position="103"/>
        <end position="122"/>
    </location>
</feature>
<keyword evidence="2" id="KW-0472">Membrane</keyword>
<feature type="transmembrane region" description="Helical" evidence="2">
    <location>
        <begin position="142"/>
        <end position="162"/>
    </location>
</feature>
<feature type="transmembrane region" description="Helical" evidence="2">
    <location>
        <begin position="223"/>
        <end position="241"/>
    </location>
</feature>